<comment type="caution">
    <text evidence="1">The sequence shown here is derived from an EMBL/GenBank/DDBJ whole genome shotgun (WGS) entry which is preliminary data.</text>
</comment>
<evidence type="ECO:0000313" key="1">
    <source>
        <dbReference type="EMBL" id="GMF66123.1"/>
    </source>
</evidence>
<dbReference type="Proteomes" id="UP001165083">
    <property type="component" value="Unassembled WGS sequence"/>
</dbReference>
<protein>
    <submittedName>
        <fullName evidence="1">Unnamed protein product</fullName>
    </submittedName>
</protein>
<keyword evidence="2" id="KW-1185">Reference proteome</keyword>
<reference evidence="1" key="1">
    <citation type="submission" date="2023-04" db="EMBL/GenBank/DDBJ databases">
        <title>Phytophthora lilii NBRC 32176.</title>
        <authorList>
            <person name="Ichikawa N."/>
            <person name="Sato H."/>
            <person name="Tonouchi N."/>
        </authorList>
    </citation>
    <scope>NUCLEOTIDE SEQUENCE</scope>
    <source>
        <strain evidence="1">NBRC 32176</strain>
    </source>
</reference>
<dbReference type="AlphaFoldDB" id="A0A9W6YIY4"/>
<dbReference type="EMBL" id="BSXW01012547">
    <property type="protein sequence ID" value="GMF66123.1"/>
    <property type="molecule type" value="Genomic_DNA"/>
</dbReference>
<gene>
    <name evidence="1" type="ORF">Plil01_001865900</name>
</gene>
<evidence type="ECO:0000313" key="2">
    <source>
        <dbReference type="Proteomes" id="UP001165083"/>
    </source>
</evidence>
<name>A0A9W6YIY4_9STRA</name>
<proteinExistence type="predicted"/>
<organism evidence="1 2">
    <name type="scientific">Phytophthora lilii</name>
    <dbReference type="NCBI Taxonomy" id="2077276"/>
    <lineage>
        <taxon>Eukaryota</taxon>
        <taxon>Sar</taxon>
        <taxon>Stramenopiles</taxon>
        <taxon>Oomycota</taxon>
        <taxon>Peronosporomycetes</taxon>
        <taxon>Peronosporales</taxon>
        <taxon>Peronosporaceae</taxon>
        <taxon>Phytophthora</taxon>
    </lineage>
</organism>
<accession>A0A9W6YIY4</accession>
<sequence length="135" mass="14851">MIAEAAQERCNTSDTANAIASPKLQASFAFLGSSAPKQIANPNARSYSIPYNTVQSITLAFIKTECVAKATTLPGNTPARIDKILKAQTSTDIMTMPEDPMRQKRPIWPVASFKFHPLHHHMSKLVGLPPEIRHK</sequence>